<dbReference type="GO" id="GO:0009966">
    <property type="term" value="P:regulation of signal transduction"/>
    <property type="evidence" value="ECO:0007669"/>
    <property type="project" value="InterPro"/>
</dbReference>
<evidence type="ECO:0000256" key="11">
    <source>
        <dbReference type="RuleBase" id="RU003518"/>
    </source>
</evidence>
<keyword evidence="6 12" id="KW-0654">Proteoglycan</keyword>
<dbReference type="GO" id="GO:0005886">
    <property type="term" value="C:plasma membrane"/>
    <property type="evidence" value="ECO:0007669"/>
    <property type="project" value="UniProtKB-SubCell"/>
</dbReference>
<comment type="similarity">
    <text evidence="2 11">Belongs to the glypican family.</text>
</comment>
<dbReference type="OrthoDB" id="10010764at2759"/>
<keyword evidence="3" id="KW-1003">Cell membrane</keyword>
<evidence type="ECO:0000256" key="3">
    <source>
        <dbReference type="ARBA" id="ARBA00022475"/>
    </source>
</evidence>
<evidence type="ECO:0000256" key="10">
    <source>
        <dbReference type="ARBA" id="ARBA00023288"/>
    </source>
</evidence>
<dbReference type="GO" id="GO:0045202">
    <property type="term" value="C:synapse"/>
    <property type="evidence" value="ECO:0007669"/>
    <property type="project" value="TreeGrafter"/>
</dbReference>
<dbReference type="PANTHER" id="PTHR10822:SF30">
    <property type="entry name" value="DALLY-LIKE, ISOFORM A"/>
    <property type="match status" value="1"/>
</dbReference>
<evidence type="ECO:0000313" key="13">
    <source>
        <dbReference type="EMBL" id="RWS29106.1"/>
    </source>
</evidence>
<protein>
    <submittedName>
        <fullName evidence="13">Glypican-6-like protein</fullName>
    </submittedName>
</protein>
<evidence type="ECO:0000313" key="14">
    <source>
        <dbReference type="Proteomes" id="UP000288716"/>
    </source>
</evidence>
<sequence>MYKCYSKCIWSLYFTAFSRELLRNSKEEFNRTFVKTYGKLYTQHAYIFIKMLTDLERYYSQGGVDLSKVFDVFFRKLYRKMFQVMHLQYTLNEQYLRCVDENMDVVKPFGEVPKKLTIEVKRSLVATRTFTQALSNAADVVKIVMEIDATDECTRSIMQMTYCPHCQGLPNLKPCSNYCLQVMRTCLSMHRELDSEWNNYVDALLLLSNRLETSFNIESVVNPIAIRISEAIMDFQENNSAISQRLYGFCGKPRIARREGKQRLTSLEQLKFARPQKRPQPHTAAGTNIDTLLEEVRLKIRGTKGFWKILPQNLCKHSHFSRTTSKECWNGTNKVK</sequence>
<evidence type="ECO:0000256" key="4">
    <source>
        <dbReference type="ARBA" id="ARBA00022622"/>
    </source>
</evidence>
<evidence type="ECO:0000256" key="8">
    <source>
        <dbReference type="ARBA" id="ARBA00023180"/>
    </source>
</evidence>
<dbReference type="GO" id="GO:0098552">
    <property type="term" value="C:side of membrane"/>
    <property type="evidence" value="ECO:0007669"/>
    <property type="project" value="UniProtKB-KW"/>
</dbReference>
<keyword evidence="8" id="KW-0325">Glycoprotein</keyword>
<accession>A0A443SNK7</accession>
<comment type="caution">
    <text evidence="13">The sequence shown here is derived from an EMBL/GenBank/DDBJ whole genome shotgun (WGS) entry which is preliminary data.</text>
</comment>
<comment type="subcellular location">
    <subcellularLocation>
        <location evidence="1 12">Cell membrane</location>
        <topology evidence="1 12">Lipid-anchor</topology>
        <topology evidence="1 12">GPI-anchor</topology>
    </subcellularLocation>
</comment>
<keyword evidence="14" id="KW-1185">Reference proteome</keyword>
<evidence type="ECO:0000256" key="7">
    <source>
        <dbReference type="ARBA" id="ARBA00023136"/>
    </source>
</evidence>
<dbReference type="GO" id="GO:1905475">
    <property type="term" value="P:regulation of protein localization to membrane"/>
    <property type="evidence" value="ECO:0007669"/>
    <property type="project" value="TreeGrafter"/>
</dbReference>
<proteinExistence type="inferred from homology"/>
<name>A0A443SNK7_9ACAR</name>
<evidence type="ECO:0000256" key="6">
    <source>
        <dbReference type="ARBA" id="ARBA00022974"/>
    </source>
</evidence>
<dbReference type="Proteomes" id="UP000288716">
    <property type="component" value="Unassembled WGS sequence"/>
</dbReference>
<evidence type="ECO:0000256" key="1">
    <source>
        <dbReference type="ARBA" id="ARBA00004609"/>
    </source>
</evidence>
<dbReference type="STRING" id="299467.A0A443SNK7"/>
<keyword evidence="7 12" id="KW-0472">Membrane</keyword>
<keyword evidence="10 12" id="KW-0449">Lipoprotein</keyword>
<evidence type="ECO:0000256" key="2">
    <source>
        <dbReference type="ARBA" id="ARBA00010260"/>
    </source>
</evidence>
<keyword evidence="9 12" id="KW-0357">Heparan sulfate</keyword>
<comment type="function">
    <text evidence="12">Cell surface proteoglycan.</text>
</comment>
<dbReference type="GO" id="GO:0016477">
    <property type="term" value="P:cell migration"/>
    <property type="evidence" value="ECO:0007669"/>
    <property type="project" value="TreeGrafter"/>
</dbReference>
<organism evidence="13 14">
    <name type="scientific">Leptotrombidium deliense</name>
    <dbReference type="NCBI Taxonomy" id="299467"/>
    <lineage>
        <taxon>Eukaryota</taxon>
        <taxon>Metazoa</taxon>
        <taxon>Ecdysozoa</taxon>
        <taxon>Arthropoda</taxon>
        <taxon>Chelicerata</taxon>
        <taxon>Arachnida</taxon>
        <taxon>Acari</taxon>
        <taxon>Acariformes</taxon>
        <taxon>Trombidiformes</taxon>
        <taxon>Prostigmata</taxon>
        <taxon>Anystina</taxon>
        <taxon>Parasitengona</taxon>
        <taxon>Trombiculoidea</taxon>
        <taxon>Trombiculidae</taxon>
        <taxon>Leptotrombidium</taxon>
    </lineage>
</organism>
<dbReference type="GO" id="GO:0005576">
    <property type="term" value="C:extracellular region"/>
    <property type="evidence" value="ECO:0007669"/>
    <property type="project" value="TreeGrafter"/>
</dbReference>
<dbReference type="PANTHER" id="PTHR10822">
    <property type="entry name" value="GLYPICAN"/>
    <property type="match status" value="1"/>
</dbReference>
<reference evidence="13 14" key="1">
    <citation type="journal article" date="2018" name="Gigascience">
        <title>Genomes of trombidid mites reveal novel predicted allergens and laterally-transferred genes associated with secondary metabolism.</title>
        <authorList>
            <person name="Dong X."/>
            <person name="Chaisiri K."/>
            <person name="Xia D."/>
            <person name="Armstrong S.D."/>
            <person name="Fang Y."/>
            <person name="Donnelly M.J."/>
            <person name="Kadowaki T."/>
            <person name="McGarry J.W."/>
            <person name="Darby A.C."/>
            <person name="Makepeace B.L."/>
        </authorList>
    </citation>
    <scope>NUCLEOTIDE SEQUENCE [LARGE SCALE GENOMIC DNA]</scope>
    <source>
        <strain evidence="13">UoL-UT</strain>
    </source>
</reference>
<dbReference type="Pfam" id="PF01153">
    <property type="entry name" value="Glypican"/>
    <property type="match status" value="1"/>
</dbReference>
<keyword evidence="4 12" id="KW-0336">GPI-anchor</keyword>
<gene>
    <name evidence="13" type="ORF">B4U80_04588</name>
</gene>
<keyword evidence="5" id="KW-0732">Signal</keyword>
<dbReference type="VEuPathDB" id="VectorBase:LDEU002934"/>
<evidence type="ECO:0000256" key="12">
    <source>
        <dbReference type="RuleBase" id="RU003519"/>
    </source>
</evidence>
<evidence type="ECO:0000256" key="9">
    <source>
        <dbReference type="ARBA" id="ARBA00023207"/>
    </source>
</evidence>
<dbReference type="InterPro" id="IPR001863">
    <property type="entry name" value="Glypican"/>
</dbReference>
<evidence type="ECO:0000256" key="5">
    <source>
        <dbReference type="ARBA" id="ARBA00022729"/>
    </source>
</evidence>
<dbReference type="GO" id="GO:0009986">
    <property type="term" value="C:cell surface"/>
    <property type="evidence" value="ECO:0007669"/>
    <property type="project" value="TreeGrafter"/>
</dbReference>
<dbReference type="EMBL" id="NCKV01001069">
    <property type="protein sequence ID" value="RWS29106.1"/>
    <property type="molecule type" value="Genomic_DNA"/>
</dbReference>
<dbReference type="AlphaFoldDB" id="A0A443SNK7"/>